<name>A0A8X6QVS7_NEPPI</name>
<accession>A0A8X6QVS7</accession>
<evidence type="ECO:0000313" key="2">
    <source>
        <dbReference type="Proteomes" id="UP000887013"/>
    </source>
</evidence>
<proteinExistence type="predicted"/>
<sequence length="107" mass="11965">MVKKCDAKTGVYCISSEKTSYVIAKEGGKYRQIVQAASDFCLLTLIAVYRQYQKITHIHAKGGKLLSVTLHRVFLCHDPGISNEQYNGCLSQQHDAVFIINYVPSLV</sequence>
<reference evidence="1" key="1">
    <citation type="submission" date="2020-08" db="EMBL/GenBank/DDBJ databases">
        <title>Multicomponent nature underlies the extraordinary mechanical properties of spider dragline silk.</title>
        <authorList>
            <person name="Kono N."/>
            <person name="Nakamura H."/>
            <person name="Mori M."/>
            <person name="Yoshida Y."/>
            <person name="Ohtoshi R."/>
            <person name="Malay A.D."/>
            <person name="Moran D.A.P."/>
            <person name="Tomita M."/>
            <person name="Numata K."/>
            <person name="Arakawa K."/>
        </authorList>
    </citation>
    <scope>NUCLEOTIDE SEQUENCE</scope>
</reference>
<keyword evidence="2" id="KW-1185">Reference proteome</keyword>
<protein>
    <submittedName>
        <fullName evidence="1">Uncharacterized protein</fullName>
    </submittedName>
</protein>
<gene>
    <name evidence="1" type="ORF">NPIL_579231</name>
</gene>
<evidence type="ECO:0000313" key="1">
    <source>
        <dbReference type="EMBL" id="GFU39727.1"/>
    </source>
</evidence>
<comment type="caution">
    <text evidence="1">The sequence shown here is derived from an EMBL/GenBank/DDBJ whole genome shotgun (WGS) entry which is preliminary data.</text>
</comment>
<dbReference type="AlphaFoldDB" id="A0A8X6QVS7"/>
<dbReference type="EMBL" id="BMAW01131513">
    <property type="protein sequence ID" value="GFU39727.1"/>
    <property type="molecule type" value="Genomic_DNA"/>
</dbReference>
<organism evidence="1 2">
    <name type="scientific">Nephila pilipes</name>
    <name type="common">Giant wood spider</name>
    <name type="synonym">Nephila maculata</name>
    <dbReference type="NCBI Taxonomy" id="299642"/>
    <lineage>
        <taxon>Eukaryota</taxon>
        <taxon>Metazoa</taxon>
        <taxon>Ecdysozoa</taxon>
        <taxon>Arthropoda</taxon>
        <taxon>Chelicerata</taxon>
        <taxon>Arachnida</taxon>
        <taxon>Araneae</taxon>
        <taxon>Araneomorphae</taxon>
        <taxon>Entelegynae</taxon>
        <taxon>Araneoidea</taxon>
        <taxon>Nephilidae</taxon>
        <taxon>Nephila</taxon>
    </lineage>
</organism>
<dbReference type="Proteomes" id="UP000887013">
    <property type="component" value="Unassembled WGS sequence"/>
</dbReference>